<keyword evidence="17" id="KW-1185">Reference proteome</keyword>
<feature type="transmembrane region" description="Helical" evidence="14">
    <location>
        <begin position="199"/>
        <end position="220"/>
    </location>
</feature>
<keyword evidence="4 12" id="KW-0812">Transmembrane</keyword>
<comment type="domain">
    <text evidence="12">The histidine box domains are involved in binding the catalytic metal ions.</text>
</comment>
<keyword evidence="5" id="KW-0276">Fatty acid metabolism</keyword>
<accession>A0A4Y7Q114</accession>
<organism evidence="16 17">
    <name type="scientific">Rickenella mellea</name>
    <dbReference type="NCBI Taxonomy" id="50990"/>
    <lineage>
        <taxon>Eukaryota</taxon>
        <taxon>Fungi</taxon>
        <taxon>Dikarya</taxon>
        <taxon>Basidiomycota</taxon>
        <taxon>Agaricomycotina</taxon>
        <taxon>Agaricomycetes</taxon>
        <taxon>Hymenochaetales</taxon>
        <taxon>Rickenellaceae</taxon>
        <taxon>Rickenella</taxon>
    </lineage>
</organism>
<comment type="subcellular location">
    <subcellularLocation>
        <location evidence="1">Membrane</location>
        <topology evidence="1">Multi-pass membrane protein</topology>
    </subcellularLocation>
</comment>
<keyword evidence="7 12" id="KW-0560">Oxidoreductase</keyword>
<keyword evidence="8" id="KW-0408">Iron</keyword>
<dbReference type="GO" id="GO:0005789">
    <property type="term" value="C:endoplasmic reticulum membrane"/>
    <property type="evidence" value="ECO:0007669"/>
    <property type="project" value="TreeGrafter"/>
</dbReference>
<keyword evidence="3 12" id="KW-0444">Lipid biosynthesis</keyword>
<evidence type="ECO:0000256" key="3">
    <source>
        <dbReference type="ARBA" id="ARBA00022516"/>
    </source>
</evidence>
<evidence type="ECO:0000256" key="1">
    <source>
        <dbReference type="ARBA" id="ARBA00004141"/>
    </source>
</evidence>
<feature type="domain" description="Fatty acid desaturase" evidence="15">
    <location>
        <begin position="85"/>
        <end position="287"/>
    </location>
</feature>
<evidence type="ECO:0000313" key="17">
    <source>
        <dbReference type="Proteomes" id="UP000294933"/>
    </source>
</evidence>
<evidence type="ECO:0000256" key="4">
    <source>
        <dbReference type="ARBA" id="ARBA00022692"/>
    </source>
</evidence>
<dbReference type="Pfam" id="PF00487">
    <property type="entry name" value="FA_desaturase"/>
    <property type="match status" value="1"/>
</dbReference>
<proteinExistence type="inferred from homology"/>
<feature type="compositionally biased region" description="Low complexity" evidence="13">
    <location>
        <begin position="370"/>
        <end position="396"/>
    </location>
</feature>
<evidence type="ECO:0000256" key="11">
    <source>
        <dbReference type="ARBA" id="ARBA00023160"/>
    </source>
</evidence>
<feature type="compositionally biased region" description="Low complexity" evidence="13">
    <location>
        <begin position="1"/>
        <end position="14"/>
    </location>
</feature>
<dbReference type="PANTHER" id="PTHR11351:SF31">
    <property type="entry name" value="DESATURASE 1, ISOFORM A-RELATED"/>
    <property type="match status" value="1"/>
</dbReference>
<dbReference type="GO" id="GO:0004768">
    <property type="term" value="F:stearoyl-CoA 9-desaturase activity"/>
    <property type="evidence" value="ECO:0007669"/>
    <property type="project" value="TreeGrafter"/>
</dbReference>
<evidence type="ECO:0000256" key="2">
    <source>
        <dbReference type="ARBA" id="ARBA00009295"/>
    </source>
</evidence>
<comment type="similarity">
    <text evidence="2 12">Belongs to the fatty acid desaturase type 1 family.</text>
</comment>
<dbReference type="InterPro" id="IPR018506">
    <property type="entry name" value="Cyt_B5_heme-BS"/>
</dbReference>
<evidence type="ECO:0000256" key="8">
    <source>
        <dbReference type="ARBA" id="ARBA00023004"/>
    </source>
</evidence>
<evidence type="ECO:0000256" key="14">
    <source>
        <dbReference type="SAM" id="Phobius"/>
    </source>
</evidence>
<keyword evidence="10 14" id="KW-0472">Membrane</keyword>
<evidence type="ECO:0000256" key="9">
    <source>
        <dbReference type="ARBA" id="ARBA00023098"/>
    </source>
</evidence>
<feature type="region of interest" description="Disordered" evidence="13">
    <location>
        <begin position="479"/>
        <end position="514"/>
    </location>
</feature>
<dbReference type="PRINTS" id="PR00075">
    <property type="entry name" value="FACDDSATRASE"/>
</dbReference>
<keyword evidence="9" id="KW-0443">Lipid metabolism</keyword>
<dbReference type="SUPFAM" id="SSF55856">
    <property type="entry name" value="Cytochrome b5-like heme/steroid binding domain"/>
    <property type="match status" value="1"/>
</dbReference>
<dbReference type="OrthoDB" id="10260134at2759"/>
<dbReference type="VEuPathDB" id="FungiDB:BD410DRAFT_323717"/>
<dbReference type="InterPro" id="IPR036400">
    <property type="entry name" value="Cyt_B5-like_heme/steroid_sf"/>
</dbReference>
<evidence type="ECO:0000256" key="5">
    <source>
        <dbReference type="ARBA" id="ARBA00022832"/>
    </source>
</evidence>
<dbReference type="CDD" id="cd03505">
    <property type="entry name" value="Delta9-FADS-like"/>
    <property type="match status" value="1"/>
</dbReference>
<sequence length="565" mass="62552">MTAVLPSSPSSLPLHLRQRSQPQLSSASSVATTIETANSNGPGDVANPPPAKIWWSNSIFFVGTHVAALVGMYYRPPSSVPRATLALFVVVWQAACFGITIGYHRLYSHRAFRATIGVRIVLAALGSLAFQGSIKWWCLRHRLHHRFTDDPLHDPYSATRGLLFSHMGWIFYKPSYPKLSTIDRTDLERDPVVRFQHKYYVPLALFFGLVMPTCVGWWGWGDALGSWIYGGLVARLAIWHCTFLVNSLAHWDGLQPYSDENTSRGNFIMALLTCGEGNHNYHHAFPQDFRAEPSLLAWDPSKWIILLMDWAGWVYALRRAREEDVCGAREYMRMKIGMRRSGKGGVGEVEVSAESSYSSASSEGEDEVSSFHASDSSSSSLSSSSLSSSVTSLSPLTSSKLTIPGKVVPIWNEEQLMAYVRGDDMVTPDAEGDPTEGRSVKTKKCVLVIDGFVVDVSLYLGEHPGGASLLRAYAVPVRPLDTRSQPPPPPPPSERRTSPMNNPNPEEERVKGACTESERVECVKRPRDGEEKWRKATWAFAGGMNNHSRAARARLGELSVATVVW</sequence>
<dbReference type="Proteomes" id="UP000294933">
    <property type="component" value="Unassembled WGS sequence"/>
</dbReference>
<dbReference type="GO" id="GO:0005506">
    <property type="term" value="F:iron ion binding"/>
    <property type="evidence" value="ECO:0007669"/>
    <property type="project" value="TreeGrafter"/>
</dbReference>
<evidence type="ECO:0000313" key="16">
    <source>
        <dbReference type="EMBL" id="TDL20996.1"/>
    </source>
</evidence>
<feature type="region of interest" description="Disordered" evidence="13">
    <location>
        <begin position="356"/>
        <end position="396"/>
    </location>
</feature>
<keyword evidence="6 14" id="KW-1133">Transmembrane helix</keyword>
<feature type="transmembrane region" description="Helical" evidence="14">
    <location>
        <begin position="53"/>
        <end position="73"/>
    </location>
</feature>
<reference evidence="16 17" key="1">
    <citation type="submission" date="2018-06" db="EMBL/GenBank/DDBJ databases">
        <title>A transcriptomic atlas of mushroom development highlights an independent origin of complex multicellularity.</title>
        <authorList>
            <consortium name="DOE Joint Genome Institute"/>
            <person name="Krizsan K."/>
            <person name="Almasi E."/>
            <person name="Merenyi Z."/>
            <person name="Sahu N."/>
            <person name="Viragh M."/>
            <person name="Koszo T."/>
            <person name="Mondo S."/>
            <person name="Kiss B."/>
            <person name="Balint B."/>
            <person name="Kues U."/>
            <person name="Barry K."/>
            <person name="Hegedus J.C."/>
            <person name="Henrissat B."/>
            <person name="Johnson J."/>
            <person name="Lipzen A."/>
            <person name="Ohm R."/>
            <person name="Nagy I."/>
            <person name="Pangilinan J."/>
            <person name="Yan J."/>
            <person name="Xiong Y."/>
            <person name="Grigoriev I.V."/>
            <person name="Hibbett D.S."/>
            <person name="Nagy L.G."/>
        </authorList>
    </citation>
    <scope>NUCLEOTIDE SEQUENCE [LARGE SCALE GENOMIC DNA]</scope>
    <source>
        <strain evidence="16 17">SZMC22713</strain>
    </source>
</reference>
<dbReference type="PANTHER" id="PTHR11351">
    <property type="entry name" value="ACYL-COA DESATURASE"/>
    <property type="match status" value="1"/>
</dbReference>
<dbReference type="InterPro" id="IPR005804">
    <property type="entry name" value="FA_desaturase_dom"/>
</dbReference>
<feature type="transmembrane region" description="Helical" evidence="14">
    <location>
        <begin position="85"/>
        <end position="104"/>
    </location>
</feature>
<keyword evidence="11 12" id="KW-0275">Fatty acid biosynthesis</keyword>
<protein>
    <recommendedName>
        <fullName evidence="15">Fatty acid desaturase domain-containing protein</fullName>
    </recommendedName>
</protein>
<name>A0A4Y7Q114_9AGAM</name>
<dbReference type="STRING" id="50990.A0A4Y7Q114"/>
<evidence type="ECO:0000256" key="10">
    <source>
        <dbReference type="ARBA" id="ARBA00023136"/>
    </source>
</evidence>
<evidence type="ECO:0000259" key="15">
    <source>
        <dbReference type="Pfam" id="PF00487"/>
    </source>
</evidence>
<dbReference type="AlphaFoldDB" id="A0A4Y7Q114"/>
<evidence type="ECO:0000256" key="7">
    <source>
        <dbReference type="ARBA" id="ARBA00023002"/>
    </source>
</evidence>
<evidence type="ECO:0000256" key="6">
    <source>
        <dbReference type="ARBA" id="ARBA00022989"/>
    </source>
</evidence>
<evidence type="ECO:0000256" key="12">
    <source>
        <dbReference type="RuleBase" id="RU000581"/>
    </source>
</evidence>
<dbReference type="Gene3D" id="3.10.120.10">
    <property type="entry name" value="Cytochrome b5-like heme/steroid binding domain"/>
    <property type="match status" value="1"/>
</dbReference>
<dbReference type="GO" id="GO:0020037">
    <property type="term" value="F:heme binding"/>
    <property type="evidence" value="ECO:0007669"/>
    <property type="project" value="InterPro"/>
</dbReference>
<dbReference type="GO" id="GO:0006636">
    <property type="term" value="P:unsaturated fatty acid biosynthetic process"/>
    <property type="evidence" value="ECO:0007669"/>
    <property type="project" value="TreeGrafter"/>
</dbReference>
<dbReference type="PROSITE" id="PS00191">
    <property type="entry name" value="CYTOCHROME_B5_1"/>
    <property type="match status" value="1"/>
</dbReference>
<gene>
    <name evidence="16" type="ORF">BD410DRAFT_323717</name>
</gene>
<comment type="cofactor">
    <cofactor evidence="12">
        <name>Fe(2+)</name>
        <dbReference type="ChEBI" id="CHEBI:29033"/>
    </cofactor>
</comment>
<feature type="region of interest" description="Disordered" evidence="13">
    <location>
        <begin position="1"/>
        <end position="27"/>
    </location>
</feature>
<dbReference type="InterPro" id="IPR015876">
    <property type="entry name" value="Acyl-CoA_DS"/>
</dbReference>
<dbReference type="EMBL" id="ML170184">
    <property type="protein sequence ID" value="TDL20996.1"/>
    <property type="molecule type" value="Genomic_DNA"/>
</dbReference>
<feature type="transmembrane region" description="Helical" evidence="14">
    <location>
        <begin position="116"/>
        <end position="138"/>
    </location>
</feature>
<evidence type="ECO:0000256" key="13">
    <source>
        <dbReference type="SAM" id="MobiDB-lite"/>
    </source>
</evidence>